<proteinExistence type="predicted"/>
<comment type="caution">
    <text evidence="4">The sequence shown here is derived from an EMBL/GenBank/DDBJ whole genome shotgun (WGS) entry which is preliminary data.</text>
</comment>
<dbReference type="Proteomes" id="UP001152300">
    <property type="component" value="Unassembled WGS sequence"/>
</dbReference>
<evidence type="ECO:0000313" key="5">
    <source>
        <dbReference type="Proteomes" id="UP001152300"/>
    </source>
</evidence>
<accession>A0A9X0DK37</accession>
<reference evidence="4" key="1">
    <citation type="submission" date="2022-11" db="EMBL/GenBank/DDBJ databases">
        <title>Genome Resource of Sclerotinia nivalis Strain SnTB1, a Plant Pathogen Isolated from American Ginseng.</title>
        <authorList>
            <person name="Fan S."/>
        </authorList>
    </citation>
    <scope>NUCLEOTIDE SEQUENCE</scope>
    <source>
        <strain evidence="4">SnTB1</strain>
    </source>
</reference>
<sequence length="540" mass="59411">MARFLVSFGLFSLLTNIGLALMVIPDSPCMSLCSNGQDSDSIDGSEIVCQNNDFITTTAGQKLKSCLSCLQLSTAAGNDQNDQHCFIYNIRYTFASCLYGFSNATDTIATPCSTSKACGPLQLAIEDGNFITSNETAYGYCSVNYNSILSSGTSACISCLQADNIQSYLSNFLIALQAGCHQQPPDGTIIGLNDSVFSQHIITETSPGRSYNTTVSSTTASKKGLSKNTIIGVSVGLGILLLVTIFIIYILWRKYISLKRRRNDHSSLDERYGALNITAPNEGAFGNPQSRFKTISLAAPPPARKHKNTNTTKLFNLSKYHSYDEGFHKRDTTILPAHQAYYPPSHPHSYPNLHPRAEDMVPILPNDKSPSPYPYPPSSNEHSPISNPARSFSPLAHNLALRSDRKESAAFSNRENAQNMRMDRNVDRDRDVDMNMNMNRDITTSYARTAIDGTQNSGMSVSSLSPNALNNETRLDGGAMERTKSPSMGGENWGVRGGDRDREGDRQREGEKKKKRGAKRMPVISDLDQDQDQDQWPGEF</sequence>
<feature type="compositionally biased region" description="Polar residues" evidence="1">
    <location>
        <begin position="453"/>
        <end position="472"/>
    </location>
</feature>
<feature type="region of interest" description="Disordered" evidence="1">
    <location>
        <begin position="361"/>
        <end position="433"/>
    </location>
</feature>
<feature type="chain" id="PRO_5040995057" description="LPXTG-domain-containing protein" evidence="3">
    <location>
        <begin position="21"/>
        <end position="540"/>
    </location>
</feature>
<evidence type="ECO:0008006" key="6">
    <source>
        <dbReference type="Google" id="ProtNLM"/>
    </source>
</evidence>
<dbReference type="AlphaFoldDB" id="A0A9X0DK37"/>
<evidence type="ECO:0000256" key="3">
    <source>
        <dbReference type="SAM" id="SignalP"/>
    </source>
</evidence>
<protein>
    <recommendedName>
        <fullName evidence="6">LPXTG-domain-containing protein</fullName>
    </recommendedName>
</protein>
<feature type="compositionally biased region" description="Basic and acidic residues" evidence="1">
    <location>
        <begin position="497"/>
        <end position="512"/>
    </location>
</feature>
<evidence type="ECO:0000256" key="1">
    <source>
        <dbReference type="SAM" id="MobiDB-lite"/>
    </source>
</evidence>
<feature type="signal peptide" evidence="3">
    <location>
        <begin position="1"/>
        <end position="20"/>
    </location>
</feature>
<keyword evidence="2" id="KW-0812">Transmembrane</keyword>
<feature type="transmembrane region" description="Helical" evidence="2">
    <location>
        <begin position="230"/>
        <end position="252"/>
    </location>
</feature>
<feature type="compositionally biased region" description="Basic and acidic residues" evidence="1">
    <location>
        <begin position="421"/>
        <end position="433"/>
    </location>
</feature>
<dbReference type="EMBL" id="JAPEIS010000007">
    <property type="protein sequence ID" value="KAJ8064547.1"/>
    <property type="molecule type" value="Genomic_DNA"/>
</dbReference>
<name>A0A9X0DK37_9HELO</name>
<evidence type="ECO:0000256" key="2">
    <source>
        <dbReference type="SAM" id="Phobius"/>
    </source>
</evidence>
<gene>
    <name evidence="4" type="ORF">OCU04_006877</name>
</gene>
<feature type="compositionally biased region" description="Basic and acidic residues" evidence="1">
    <location>
        <begin position="473"/>
        <end position="484"/>
    </location>
</feature>
<organism evidence="4 5">
    <name type="scientific">Sclerotinia nivalis</name>
    <dbReference type="NCBI Taxonomy" id="352851"/>
    <lineage>
        <taxon>Eukaryota</taxon>
        <taxon>Fungi</taxon>
        <taxon>Dikarya</taxon>
        <taxon>Ascomycota</taxon>
        <taxon>Pezizomycotina</taxon>
        <taxon>Leotiomycetes</taxon>
        <taxon>Helotiales</taxon>
        <taxon>Sclerotiniaceae</taxon>
        <taxon>Sclerotinia</taxon>
    </lineage>
</organism>
<keyword evidence="2" id="KW-1133">Transmembrane helix</keyword>
<feature type="compositionally biased region" description="Polar residues" evidence="1">
    <location>
        <begin position="380"/>
        <end position="390"/>
    </location>
</feature>
<evidence type="ECO:0000313" key="4">
    <source>
        <dbReference type="EMBL" id="KAJ8064547.1"/>
    </source>
</evidence>
<keyword evidence="5" id="KW-1185">Reference proteome</keyword>
<keyword evidence="3" id="KW-0732">Signal</keyword>
<feature type="region of interest" description="Disordered" evidence="1">
    <location>
        <begin position="453"/>
        <end position="540"/>
    </location>
</feature>
<keyword evidence="2" id="KW-0472">Membrane</keyword>
<dbReference type="OrthoDB" id="5426678at2759"/>